<feature type="domain" description="PLAT" evidence="3">
    <location>
        <begin position="1020"/>
        <end position="1146"/>
    </location>
</feature>
<dbReference type="PANTHER" id="PTHR45901">
    <property type="entry name" value="PROTEIN CBG12474"/>
    <property type="match status" value="1"/>
</dbReference>
<dbReference type="SUPFAM" id="SSF49723">
    <property type="entry name" value="Lipase/lipooxygenase domain (PLAT/LH2 domain)"/>
    <property type="match status" value="9"/>
</dbReference>
<proteinExistence type="predicted"/>
<dbReference type="Gene3D" id="2.60.60.20">
    <property type="entry name" value="PLAT/LH2 domain"/>
    <property type="match status" value="7"/>
</dbReference>
<dbReference type="SMART" id="SM00308">
    <property type="entry name" value="LH2"/>
    <property type="match status" value="4"/>
</dbReference>
<evidence type="ECO:0000313" key="5">
    <source>
        <dbReference type="Proteomes" id="UP001374579"/>
    </source>
</evidence>
<feature type="region of interest" description="Disordered" evidence="2">
    <location>
        <begin position="1157"/>
        <end position="1234"/>
    </location>
</feature>
<gene>
    <name evidence="4" type="ORF">V1264_023213</name>
</gene>
<feature type="domain" description="PLAT" evidence="3">
    <location>
        <begin position="1"/>
        <end position="56"/>
    </location>
</feature>
<dbReference type="Gene3D" id="2.40.180.10">
    <property type="entry name" value="Catalase core domain"/>
    <property type="match status" value="2"/>
</dbReference>
<keyword evidence="5" id="KW-1185">Reference proteome</keyword>
<feature type="domain" description="PLAT" evidence="3">
    <location>
        <begin position="77"/>
        <end position="200"/>
    </location>
</feature>
<protein>
    <recommendedName>
        <fullName evidence="3">PLAT domain-containing protein</fullName>
    </recommendedName>
</protein>
<comment type="caution">
    <text evidence="1">Lacks conserved residue(s) required for the propagation of feature annotation.</text>
</comment>
<dbReference type="Proteomes" id="UP001374579">
    <property type="component" value="Unassembled WGS sequence"/>
</dbReference>
<organism evidence="4 5">
    <name type="scientific">Littorina saxatilis</name>
    <dbReference type="NCBI Taxonomy" id="31220"/>
    <lineage>
        <taxon>Eukaryota</taxon>
        <taxon>Metazoa</taxon>
        <taxon>Spiralia</taxon>
        <taxon>Lophotrochozoa</taxon>
        <taxon>Mollusca</taxon>
        <taxon>Gastropoda</taxon>
        <taxon>Caenogastropoda</taxon>
        <taxon>Littorinimorpha</taxon>
        <taxon>Littorinoidea</taxon>
        <taxon>Littorinidae</taxon>
        <taxon>Littorina</taxon>
    </lineage>
</organism>
<sequence>MIGHNESGRGHGWFCQQVTVQALNAPPPDRKPEVVFLCNRWMDSGCEDRRLVRELIPSGEILPPDLAVDKSLSRGKWRCTVKMATEDELDPSLTAIQLPEQVSLTAYGTRGTAGPLKLQDPNRDLFLLGQTDKFENVVLGGIGNVQKLRMSAGQEDDDNPVWMIEQVTLEDVDSHEVLHFDFRRWVGEVGGDIHRELPVLVAGQLPPAVLEYEVQVETENAKDAGTNASVFINIYGKNGDSGRRRLVTPRSRVPQFQQGQTDIFLVEAVDVGKLQKVVVTKGPGHPWQLNQVKVKAGRFSAVSHIFIWSNTIGSPSEQTEEVSITIPVISTTPAPVAIPIKQANYLPTSGGQWSVETVTGEKGVSGEGTDLVLVLCGDKGESSPVNFLPVQDTPFKPRQTDAGVVHLAQDIGELIKVRMGFADNSKNKSLDIVKIKFEDVDTRDYFHHELSRPLAVDEKSDGWTEFPVVWPAVFVLPVIVYKIEVTTGSVPKGTTDADVFIQLYGRMGSTGRRLLKKSNNEVKFQLGQTDVFELEAVSLMSLDKVLIGHNDATAGKGWFVKKLVVHPHGDEEYVFECNRWFDGGEDDGRIERMLTLNEDAAPTPDVGPAQKAGNKWVVWATTGSGSNQGTSSPVVVVLYGDKGHTEPMLLGDSPDPPVKFTEGQTQQFEVASDVDVGKVYKVRVGFLGDGREPLWYSNFSHSPSWYLERLKIQEESSGRQYVFEAKRWIRVDQQHDHWKEFPVYTRNEQDMLPVKEYYVEVYTGDANFAGTDANVYLEIFGDRGDTGKRHLHGTKAPGNMFEKKKHDMFIVEAVDLGSLRKVKVSHDGYGAGSGWFLDKITIKESQSSKEKYVFECHKWLDVDEGDGAIERELPLAGLMGDHVDAATDVDWQVRVMTSMCESFSGTDSKVTLTVFGERGTSGPQPLRPEDGIFHPGQTDNFEITLNPGEIGRIQKIRLEHDNTGKQPDWHVEKVIMNNNLGEEVKFTVDRWLSYNMMNGNFPSDIVCEAPAKWPDQQPLSRYNYIVKTVTPPDPGAGTDATIYINVVGSRGDSGVRELRRNLEQPQPKFQEGLTDSFVLEAVDLGTLEKVIVGLKNPSSGTSWKPQCVLVRVSETESSLEKENYVFPWGKHLDARHPEAEIMLAEVVDDYVEREITGLTPRGSAPHTYRSPREGGITLEHGESSPQASPRTSQTLAPDINRSPRAGGLRMQQGPHGDESGSELEIGEFSARSDY</sequence>
<evidence type="ECO:0000313" key="4">
    <source>
        <dbReference type="EMBL" id="KAK7100225.1"/>
    </source>
</evidence>
<evidence type="ECO:0000259" key="3">
    <source>
        <dbReference type="PROSITE" id="PS50095"/>
    </source>
</evidence>
<feature type="domain" description="PLAT" evidence="3">
    <location>
        <begin position="614"/>
        <end position="743"/>
    </location>
</feature>
<feature type="domain" description="PLAT" evidence="3">
    <location>
        <begin position="351"/>
        <end position="468"/>
    </location>
</feature>
<feature type="domain" description="PLAT" evidence="3">
    <location>
        <begin position="210"/>
        <end position="326"/>
    </location>
</feature>
<comment type="caution">
    <text evidence="4">The sequence shown here is derived from an EMBL/GenBank/DDBJ whole genome shotgun (WGS) entry which is preliminary data.</text>
</comment>
<reference evidence="4 5" key="1">
    <citation type="submission" date="2024-02" db="EMBL/GenBank/DDBJ databases">
        <title>Chromosome-scale genome assembly of the rough periwinkle Littorina saxatilis.</title>
        <authorList>
            <person name="De Jode A."/>
            <person name="Faria R."/>
            <person name="Formenti G."/>
            <person name="Sims Y."/>
            <person name="Smith T.P."/>
            <person name="Tracey A."/>
            <person name="Wood J.M.D."/>
            <person name="Zagrodzka Z.B."/>
            <person name="Johannesson K."/>
            <person name="Butlin R.K."/>
            <person name="Leder E.H."/>
        </authorList>
    </citation>
    <scope>NUCLEOTIDE SEQUENCE [LARGE SCALE GENOMIC DNA]</scope>
    <source>
        <strain evidence="4">Snail1</strain>
        <tissue evidence="4">Muscle</tissue>
    </source>
</reference>
<dbReference type="InterPro" id="IPR001024">
    <property type="entry name" value="PLAT/LH2_dom"/>
</dbReference>
<accession>A0AAN9BAX6</accession>
<dbReference type="EMBL" id="JBAMIC010000011">
    <property type="protein sequence ID" value="KAK7100225.1"/>
    <property type="molecule type" value="Genomic_DNA"/>
</dbReference>
<feature type="compositionally biased region" description="Polar residues" evidence="2">
    <location>
        <begin position="1183"/>
        <end position="1195"/>
    </location>
</feature>
<dbReference type="Pfam" id="PF01477">
    <property type="entry name" value="PLAT"/>
    <property type="match status" value="7"/>
</dbReference>
<feature type="domain" description="PLAT" evidence="3">
    <location>
        <begin position="479"/>
        <end position="595"/>
    </location>
</feature>
<evidence type="ECO:0000256" key="1">
    <source>
        <dbReference type="PROSITE-ProRule" id="PRU00152"/>
    </source>
</evidence>
<dbReference type="InterPro" id="IPR052970">
    <property type="entry name" value="Inner_ear_hair_cell_LOXHD"/>
</dbReference>
<feature type="domain" description="PLAT" evidence="3">
    <location>
        <begin position="889"/>
        <end position="1006"/>
    </location>
</feature>
<evidence type="ECO:0000256" key="2">
    <source>
        <dbReference type="SAM" id="MobiDB-lite"/>
    </source>
</evidence>
<name>A0AAN9BAX6_9CAEN</name>
<dbReference type="PANTHER" id="PTHR45901:SF7">
    <property type="entry name" value="OXYGEN-REGULATED PROTEIN 1"/>
    <property type="match status" value="1"/>
</dbReference>
<dbReference type="InterPro" id="IPR036392">
    <property type="entry name" value="PLAT/LH2_dom_sf"/>
</dbReference>
<dbReference type="CDD" id="cd01756">
    <property type="entry name" value="PLAT_repeat"/>
    <property type="match status" value="2"/>
</dbReference>
<feature type="domain" description="PLAT" evidence="3">
    <location>
        <begin position="755"/>
        <end position="874"/>
    </location>
</feature>
<dbReference type="AlphaFoldDB" id="A0AAN9BAX6"/>
<dbReference type="PROSITE" id="PS50095">
    <property type="entry name" value="PLAT"/>
    <property type="match status" value="9"/>
</dbReference>